<evidence type="ECO:0008006" key="3">
    <source>
        <dbReference type="Google" id="ProtNLM"/>
    </source>
</evidence>
<reference evidence="1 2" key="1">
    <citation type="submission" date="2018-02" db="EMBL/GenBank/DDBJ databases">
        <title>Complete genome of Nitrosopumilus cobalaminigenes HCA1.</title>
        <authorList>
            <person name="Qin W."/>
            <person name="Zheng Y."/>
            <person name="Stahl D.A."/>
        </authorList>
    </citation>
    <scope>NUCLEOTIDE SEQUENCE [LARGE SCALE GENOMIC DNA]</scope>
    <source>
        <strain evidence="1 2">HCA1</strain>
    </source>
</reference>
<gene>
    <name evidence="1" type="ORF">C5F47_03400</name>
</gene>
<name>A0A7D5LZC4_9ARCH</name>
<evidence type="ECO:0000313" key="2">
    <source>
        <dbReference type="Proteomes" id="UP000509771"/>
    </source>
</evidence>
<sequence length="197" mass="23128">MIFSRIWVWGKLEKKLSKNDNFSYQSLCSTCTESCCYSVDCPPLFPNDLKKLDKIGKNNGDYVQILKLNETQQLKQIKRKPNTNECVFFDKEKNGCGIYEHRPLDCEIYPFDIDVIDGVAWWVVYSCNPHSDWKWAESYLEKFECRSELIELLNCSDIYQTYLAMGFTDKSKPKITIRKVKLPTNLLNTHLNNKKIK</sequence>
<accession>A0A7D5LZC4</accession>
<proteinExistence type="predicted"/>
<keyword evidence="2" id="KW-1185">Reference proteome</keyword>
<dbReference type="PANTHER" id="PTHR35866:SF2">
    <property type="entry name" value="YKGJ FAMILY CYSTEINE CLUSTER PROTEIN"/>
    <property type="match status" value="1"/>
</dbReference>
<organism evidence="1 2">
    <name type="scientific">Nitrosopumilus cobalaminigenes</name>
    <dbReference type="NCBI Taxonomy" id="1470066"/>
    <lineage>
        <taxon>Archaea</taxon>
        <taxon>Nitrososphaerota</taxon>
        <taxon>Nitrososphaeria</taxon>
        <taxon>Nitrosopumilales</taxon>
        <taxon>Nitrosopumilaceae</taxon>
        <taxon>Nitrosopumilus</taxon>
    </lineage>
</organism>
<dbReference type="Pfam" id="PF03692">
    <property type="entry name" value="CxxCxxCC"/>
    <property type="match status" value="1"/>
</dbReference>
<dbReference type="KEGG" id="ncl:C5F47_03400"/>
<dbReference type="InterPro" id="IPR005358">
    <property type="entry name" value="Puta_zinc/iron-chelating_dom"/>
</dbReference>
<dbReference type="EMBL" id="CP026993">
    <property type="protein sequence ID" value="QLH02672.1"/>
    <property type="molecule type" value="Genomic_DNA"/>
</dbReference>
<protein>
    <recommendedName>
        <fullName evidence="3">Zinc/iron-chelating domain-containing protein</fullName>
    </recommendedName>
</protein>
<dbReference type="PANTHER" id="PTHR35866">
    <property type="entry name" value="PUTATIVE-RELATED"/>
    <property type="match status" value="1"/>
</dbReference>
<dbReference type="Proteomes" id="UP000509771">
    <property type="component" value="Chromosome"/>
</dbReference>
<dbReference type="AlphaFoldDB" id="A0A7D5LZC4"/>
<evidence type="ECO:0000313" key="1">
    <source>
        <dbReference type="EMBL" id="QLH02672.1"/>
    </source>
</evidence>